<dbReference type="InParanoid" id="A0A0C3NYN8"/>
<reference evidence="2" key="2">
    <citation type="submission" date="2015-01" db="EMBL/GenBank/DDBJ databases">
        <title>Evolutionary Origins and Diversification of the Mycorrhizal Mutualists.</title>
        <authorList>
            <consortium name="DOE Joint Genome Institute"/>
            <consortium name="Mycorrhizal Genomics Consortium"/>
            <person name="Kohler A."/>
            <person name="Kuo A."/>
            <person name="Nagy L.G."/>
            <person name="Floudas D."/>
            <person name="Copeland A."/>
            <person name="Barry K.W."/>
            <person name="Cichocki N."/>
            <person name="Veneault-Fourrey C."/>
            <person name="LaButti K."/>
            <person name="Lindquist E.A."/>
            <person name="Lipzen A."/>
            <person name="Lundell T."/>
            <person name="Morin E."/>
            <person name="Murat C."/>
            <person name="Riley R."/>
            <person name="Ohm R."/>
            <person name="Sun H."/>
            <person name="Tunlid A."/>
            <person name="Henrissat B."/>
            <person name="Grigoriev I.V."/>
            <person name="Hibbett D.S."/>
            <person name="Martin F."/>
        </authorList>
    </citation>
    <scope>NUCLEOTIDE SEQUENCE [LARGE SCALE GENOMIC DNA]</scope>
    <source>
        <strain evidence="2">Marx 270</strain>
    </source>
</reference>
<reference evidence="1 2" key="1">
    <citation type="submission" date="2014-04" db="EMBL/GenBank/DDBJ databases">
        <authorList>
            <consortium name="DOE Joint Genome Institute"/>
            <person name="Kuo A."/>
            <person name="Kohler A."/>
            <person name="Costa M.D."/>
            <person name="Nagy L.G."/>
            <person name="Floudas D."/>
            <person name="Copeland A."/>
            <person name="Barry K.W."/>
            <person name="Cichocki N."/>
            <person name="Veneault-Fourrey C."/>
            <person name="LaButti K."/>
            <person name="Lindquist E.A."/>
            <person name="Lipzen A."/>
            <person name="Lundell T."/>
            <person name="Morin E."/>
            <person name="Murat C."/>
            <person name="Sun H."/>
            <person name="Tunlid A."/>
            <person name="Henrissat B."/>
            <person name="Grigoriev I.V."/>
            <person name="Hibbett D.S."/>
            <person name="Martin F."/>
            <person name="Nordberg H.P."/>
            <person name="Cantor M.N."/>
            <person name="Hua S.X."/>
        </authorList>
    </citation>
    <scope>NUCLEOTIDE SEQUENCE [LARGE SCALE GENOMIC DNA]</scope>
    <source>
        <strain evidence="1 2">Marx 270</strain>
    </source>
</reference>
<proteinExistence type="predicted"/>
<dbReference type="Proteomes" id="UP000054217">
    <property type="component" value="Unassembled WGS sequence"/>
</dbReference>
<dbReference type="AlphaFoldDB" id="A0A0C3NYN8"/>
<organism evidence="1 2">
    <name type="scientific">Pisolithus tinctorius Marx 270</name>
    <dbReference type="NCBI Taxonomy" id="870435"/>
    <lineage>
        <taxon>Eukaryota</taxon>
        <taxon>Fungi</taxon>
        <taxon>Dikarya</taxon>
        <taxon>Basidiomycota</taxon>
        <taxon>Agaricomycotina</taxon>
        <taxon>Agaricomycetes</taxon>
        <taxon>Agaricomycetidae</taxon>
        <taxon>Boletales</taxon>
        <taxon>Sclerodermatineae</taxon>
        <taxon>Pisolithaceae</taxon>
        <taxon>Pisolithus</taxon>
    </lineage>
</organism>
<keyword evidence="2" id="KW-1185">Reference proteome</keyword>
<sequence length="67" mass="7447">MVGSYNVLENNESRLNVHNIISFCFRVGQTRGVDHLAGCLANTRKQVGAALLYERDFSSVHAPADHF</sequence>
<evidence type="ECO:0000313" key="2">
    <source>
        <dbReference type="Proteomes" id="UP000054217"/>
    </source>
</evidence>
<gene>
    <name evidence="1" type="ORF">M404DRAFT_999644</name>
</gene>
<evidence type="ECO:0000313" key="1">
    <source>
        <dbReference type="EMBL" id="KIO05925.1"/>
    </source>
</evidence>
<protein>
    <submittedName>
        <fullName evidence="1">Uncharacterized protein</fullName>
    </submittedName>
</protein>
<dbReference type="EMBL" id="KN831965">
    <property type="protein sequence ID" value="KIO05925.1"/>
    <property type="molecule type" value="Genomic_DNA"/>
</dbReference>
<accession>A0A0C3NYN8</accession>
<name>A0A0C3NYN8_PISTI</name>
<dbReference type="HOGENOM" id="CLU_2832186_0_0_1"/>